<dbReference type="Gene3D" id="3.40.470.10">
    <property type="entry name" value="Uracil-DNA glycosylase-like domain"/>
    <property type="match status" value="1"/>
</dbReference>
<keyword evidence="12" id="KW-1185">Reference proteome</keyword>
<accession>A0A2R5F7W3</accession>
<evidence type="ECO:0000313" key="12">
    <source>
        <dbReference type="Proteomes" id="UP000245081"/>
    </source>
</evidence>
<dbReference type="InterPro" id="IPR051536">
    <property type="entry name" value="UDG_Type-4/5"/>
</dbReference>
<keyword evidence="9" id="KW-0234">DNA repair</keyword>
<dbReference type="SUPFAM" id="SSF52141">
    <property type="entry name" value="Uracil-DNA glycosylase-like"/>
    <property type="match status" value="1"/>
</dbReference>
<evidence type="ECO:0000256" key="5">
    <source>
        <dbReference type="ARBA" id="ARBA00022763"/>
    </source>
</evidence>
<evidence type="ECO:0000259" key="10">
    <source>
        <dbReference type="SMART" id="SM00986"/>
    </source>
</evidence>
<keyword evidence="8" id="KW-0411">Iron-sulfur</keyword>
<evidence type="ECO:0000256" key="3">
    <source>
        <dbReference type="ARBA" id="ARBA00022485"/>
    </source>
</evidence>
<dbReference type="EMBL" id="BDOQ01000001">
    <property type="protein sequence ID" value="GBG12724.1"/>
    <property type="molecule type" value="Genomic_DNA"/>
</dbReference>
<evidence type="ECO:0000256" key="6">
    <source>
        <dbReference type="ARBA" id="ARBA00022801"/>
    </source>
</evidence>
<comment type="similarity">
    <text evidence="1">Belongs to the uracil-DNA glycosylase (UDG) superfamily. Type 4 (UDGa) family.</text>
</comment>
<dbReference type="GO" id="GO:0097506">
    <property type="term" value="F:deaminated base DNA N-glycosylase activity"/>
    <property type="evidence" value="ECO:0007669"/>
    <property type="project" value="UniProtKB-ARBA"/>
</dbReference>
<dbReference type="PANTHER" id="PTHR33693:SF9">
    <property type="entry name" value="TYPE-4 URACIL-DNA GLYCOSYLASE"/>
    <property type="match status" value="1"/>
</dbReference>
<dbReference type="Pfam" id="PF03167">
    <property type="entry name" value="UDG"/>
    <property type="match status" value="1"/>
</dbReference>
<keyword evidence="11" id="KW-0808">Transferase</keyword>
<evidence type="ECO:0000256" key="1">
    <source>
        <dbReference type="ARBA" id="ARBA00006521"/>
    </source>
</evidence>
<evidence type="ECO:0000256" key="7">
    <source>
        <dbReference type="ARBA" id="ARBA00023004"/>
    </source>
</evidence>
<dbReference type="InterPro" id="IPR005122">
    <property type="entry name" value="Uracil-DNA_glycosylase-like"/>
</dbReference>
<keyword evidence="3" id="KW-0004">4Fe-4S</keyword>
<dbReference type="SMART" id="SM00987">
    <property type="entry name" value="UreE_C"/>
    <property type="match status" value="1"/>
</dbReference>
<evidence type="ECO:0000313" key="11">
    <source>
        <dbReference type="EMBL" id="GBG12724.1"/>
    </source>
</evidence>
<evidence type="ECO:0000256" key="4">
    <source>
        <dbReference type="ARBA" id="ARBA00022723"/>
    </source>
</evidence>
<sequence>MAALPLINDKCPSFTRFRPACMRGGQRSASEQLADTARMSAHDNETPAEALFRLNATMMASDEFQSMTGAPTVLGTGSVPSPLMLLGEQPGEQEDAMGQPFVGPAGQVLDEALMLAGIERDQLYVTNTLKHYKFRRQGSARLHLVPTLVDITRYLPWLEQEIAIVSPVLIVALGKVAARALLSKEIAVEQMRGQMLERRDGRLVVPAYHPSYILRTPDAAMKKTRFQRLVKDLAMAARIANLE</sequence>
<protein>
    <recommendedName>
        <fullName evidence="2">Type-4 uracil-DNA glycosylase</fullName>
    </recommendedName>
</protein>
<dbReference type="InterPro" id="IPR036895">
    <property type="entry name" value="Uracil-DNA_glycosylase-like_sf"/>
</dbReference>
<organism evidence="11 12">
    <name type="scientific">Novimethylophilus kurashikiensis</name>
    <dbReference type="NCBI Taxonomy" id="1825523"/>
    <lineage>
        <taxon>Bacteria</taxon>
        <taxon>Pseudomonadati</taxon>
        <taxon>Pseudomonadota</taxon>
        <taxon>Betaproteobacteria</taxon>
        <taxon>Nitrosomonadales</taxon>
        <taxon>Methylophilaceae</taxon>
        <taxon>Novimethylophilus</taxon>
    </lineage>
</organism>
<name>A0A2R5F7W3_9PROT</name>
<dbReference type="CDD" id="cd10030">
    <property type="entry name" value="UDG-F4_TTUDGA_SPO1dp_like"/>
    <property type="match status" value="1"/>
</dbReference>
<evidence type="ECO:0000256" key="8">
    <source>
        <dbReference type="ARBA" id="ARBA00023014"/>
    </source>
</evidence>
<dbReference type="NCBIfam" id="TIGR03914">
    <property type="entry name" value="UDG_fam_dom"/>
    <property type="match status" value="1"/>
</dbReference>
<evidence type="ECO:0000256" key="9">
    <source>
        <dbReference type="ARBA" id="ARBA00023204"/>
    </source>
</evidence>
<reference evidence="11 12" key="1">
    <citation type="journal article" date="2018" name="Environ. Microbiol.">
        <title>Isolation and genomic characterization of Novimethylophilus kurashikiensis gen. nov. sp. nov., a new lanthanide-dependent methylotrophic species of Methylophilaceae.</title>
        <authorList>
            <person name="Lv H."/>
            <person name="Sahin N."/>
            <person name="Tani A."/>
        </authorList>
    </citation>
    <scope>NUCLEOTIDE SEQUENCE [LARGE SCALE GENOMIC DNA]</scope>
    <source>
        <strain evidence="11 12">La2-4</strain>
    </source>
</reference>
<keyword evidence="7" id="KW-0408">Iron</keyword>
<dbReference type="SMART" id="SM00986">
    <property type="entry name" value="UDG"/>
    <property type="match status" value="1"/>
</dbReference>
<dbReference type="AlphaFoldDB" id="A0A2R5F7W3"/>
<dbReference type="InterPro" id="IPR005273">
    <property type="entry name" value="Ura-DNA_glyco_family4"/>
</dbReference>
<dbReference type="PANTHER" id="PTHR33693">
    <property type="entry name" value="TYPE-5 URACIL-DNA GLYCOSYLASE"/>
    <property type="match status" value="1"/>
</dbReference>
<dbReference type="GO" id="GO:0006281">
    <property type="term" value="P:DNA repair"/>
    <property type="evidence" value="ECO:0007669"/>
    <property type="project" value="UniProtKB-KW"/>
</dbReference>
<evidence type="ECO:0000256" key="2">
    <source>
        <dbReference type="ARBA" id="ARBA00019403"/>
    </source>
</evidence>
<keyword evidence="4" id="KW-0479">Metal-binding</keyword>
<feature type="domain" description="Uracil-DNA glycosylase-like" evidence="10">
    <location>
        <begin position="74"/>
        <end position="234"/>
    </location>
</feature>
<dbReference type="Proteomes" id="UP000245081">
    <property type="component" value="Unassembled WGS sequence"/>
</dbReference>
<gene>
    <name evidence="11" type="primary">dpo</name>
    <name evidence="11" type="ORF">NMK_0256</name>
</gene>
<dbReference type="GO" id="GO:0051539">
    <property type="term" value="F:4 iron, 4 sulfur cluster binding"/>
    <property type="evidence" value="ECO:0007669"/>
    <property type="project" value="UniProtKB-KW"/>
</dbReference>
<keyword evidence="5" id="KW-0227">DNA damage</keyword>
<keyword evidence="6" id="KW-0378">Hydrolase</keyword>
<keyword evidence="11" id="KW-0548">Nucleotidyltransferase</keyword>
<dbReference type="GO" id="GO:0016779">
    <property type="term" value="F:nucleotidyltransferase activity"/>
    <property type="evidence" value="ECO:0007669"/>
    <property type="project" value="UniProtKB-KW"/>
</dbReference>
<comment type="caution">
    <text evidence="11">The sequence shown here is derived from an EMBL/GenBank/DDBJ whole genome shotgun (WGS) entry which is preliminary data.</text>
</comment>
<proteinExistence type="inferred from homology"/>
<dbReference type="GO" id="GO:0046872">
    <property type="term" value="F:metal ion binding"/>
    <property type="evidence" value="ECO:0007669"/>
    <property type="project" value="UniProtKB-KW"/>
</dbReference>